<dbReference type="InterPro" id="IPR001117">
    <property type="entry name" value="Cu-oxidase_2nd"/>
</dbReference>
<keyword evidence="5" id="KW-0732">Signal</keyword>
<dbReference type="InterPro" id="IPR045087">
    <property type="entry name" value="Cu-oxidase_fam"/>
</dbReference>
<dbReference type="PROSITE" id="PS51318">
    <property type="entry name" value="TAT"/>
    <property type="match status" value="1"/>
</dbReference>
<feature type="chain" id="PRO_5039229661" evidence="5">
    <location>
        <begin position="30"/>
        <end position="497"/>
    </location>
</feature>
<reference evidence="9 10" key="1">
    <citation type="submission" date="2016-06" db="EMBL/GenBank/DDBJ databases">
        <authorList>
            <person name="Kjaerup R.B."/>
            <person name="Dalgaard T.S."/>
            <person name="Juul-Madsen H.R."/>
        </authorList>
    </citation>
    <scope>NUCLEOTIDE SEQUENCE [LARGE SCALE GENOMIC DNA]</scope>
    <source>
        <strain evidence="9 10">852002-51834_SCH5396731</strain>
    </source>
</reference>
<keyword evidence="3" id="KW-0186">Copper</keyword>
<dbReference type="AlphaFoldDB" id="A0A1A0VPW7"/>
<dbReference type="Pfam" id="PF07732">
    <property type="entry name" value="Cu-oxidase_3"/>
    <property type="match status" value="1"/>
</dbReference>
<evidence type="ECO:0000256" key="1">
    <source>
        <dbReference type="ARBA" id="ARBA00022723"/>
    </source>
</evidence>
<dbReference type="GO" id="GO:0016491">
    <property type="term" value="F:oxidoreductase activity"/>
    <property type="evidence" value="ECO:0007669"/>
    <property type="project" value="UniProtKB-KW"/>
</dbReference>
<dbReference type="InterPro" id="IPR006311">
    <property type="entry name" value="TAT_signal"/>
</dbReference>
<evidence type="ECO:0000256" key="2">
    <source>
        <dbReference type="ARBA" id="ARBA00023002"/>
    </source>
</evidence>
<feature type="region of interest" description="Disordered" evidence="4">
    <location>
        <begin position="206"/>
        <end position="225"/>
    </location>
</feature>
<evidence type="ECO:0000259" key="6">
    <source>
        <dbReference type="Pfam" id="PF00394"/>
    </source>
</evidence>
<dbReference type="Gene3D" id="2.60.40.420">
    <property type="entry name" value="Cupredoxins - blue copper proteins"/>
    <property type="match status" value="2"/>
</dbReference>
<dbReference type="PANTHER" id="PTHR11709">
    <property type="entry name" value="MULTI-COPPER OXIDASE"/>
    <property type="match status" value="1"/>
</dbReference>
<comment type="caution">
    <text evidence="9">The sequence shown here is derived from an EMBL/GenBank/DDBJ whole genome shotgun (WGS) entry which is preliminary data.</text>
</comment>
<dbReference type="SUPFAM" id="SSF49503">
    <property type="entry name" value="Cupredoxins"/>
    <property type="match status" value="3"/>
</dbReference>
<dbReference type="PROSITE" id="PS51257">
    <property type="entry name" value="PROKAR_LIPOPROTEIN"/>
    <property type="match status" value="1"/>
</dbReference>
<feature type="signal peptide" evidence="5">
    <location>
        <begin position="1"/>
        <end position="29"/>
    </location>
</feature>
<dbReference type="PANTHER" id="PTHR11709:SF394">
    <property type="entry name" value="FI03373P-RELATED"/>
    <property type="match status" value="1"/>
</dbReference>
<organism evidence="9 10">
    <name type="scientific">Mycobacterium colombiense</name>
    <dbReference type="NCBI Taxonomy" id="339268"/>
    <lineage>
        <taxon>Bacteria</taxon>
        <taxon>Bacillati</taxon>
        <taxon>Actinomycetota</taxon>
        <taxon>Actinomycetes</taxon>
        <taxon>Mycobacteriales</taxon>
        <taxon>Mycobacteriaceae</taxon>
        <taxon>Mycobacterium</taxon>
        <taxon>Mycobacterium avium complex (MAC)</taxon>
    </lineage>
</organism>
<proteinExistence type="predicted"/>
<dbReference type="CDD" id="cd13908">
    <property type="entry name" value="CuRO_3_MCO_like_2"/>
    <property type="match status" value="1"/>
</dbReference>
<evidence type="ECO:0000256" key="4">
    <source>
        <dbReference type="SAM" id="MobiDB-lite"/>
    </source>
</evidence>
<feature type="compositionally biased region" description="Basic and acidic residues" evidence="4">
    <location>
        <begin position="206"/>
        <end position="215"/>
    </location>
</feature>
<name>A0A1A0VPW7_9MYCO</name>
<evidence type="ECO:0000259" key="8">
    <source>
        <dbReference type="Pfam" id="PF07732"/>
    </source>
</evidence>
<dbReference type="RefSeq" id="WP_064880387.1">
    <property type="nucleotide sequence ID" value="NZ_LZSX01000040.1"/>
</dbReference>
<dbReference type="Pfam" id="PF07731">
    <property type="entry name" value="Cu-oxidase_2"/>
    <property type="match status" value="1"/>
</dbReference>
<dbReference type="InterPro" id="IPR002355">
    <property type="entry name" value="Cu_oxidase_Cu_BS"/>
</dbReference>
<feature type="domain" description="Plastocyanin-like" evidence="7">
    <location>
        <begin position="385"/>
        <end position="492"/>
    </location>
</feature>
<feature type="domain" description="Plastocyanin-like" evidence="8">
    <location>
        <begin position="57"/>
        <end position="170"/>
    </location>
</feature>
<feature type="domain" description="Plastocyanin-like" evidence="6">
    <location>
        <begin position="236"/>
        <end position="320"/>
    </location>
</feature>
<dbReference type="InterPro" id="IPR011706">
    <property type="entry name" value="Cu-oxidase_C"/>
</dbReference>
<evidence type="ECO:0000313" key="9">
    <source>
        <dbReference type="EMBL" id="OBB85236.1"/>
    </source>
</evidence>
<dbReference type="PROSITE" id="PS00080">
    <property type="entry name" value="MULTICOPPER_OXIDASE2"/>
    <property type="match status" value="1"/>
</dbReference>
<dbReference type="OrthoDB" id="345021at2"/>
<evidence type="ECO:0000259" key="7">
    <source>
        <dbReference type="Pfam" id="PF07731"/>
    </source>
</evidence>
<keyword evidence="1" id="KW-0479">Metal-binding</keyword>
<sequence>MVMALNRRQFGKWAGIALAAAAGSAGVGAGAACSRPSPGGPPGGNVDYTLRIGSGKVELAPGRIVSTLTYNGQFPGPLLRFKEGRRTWVDVFNDTGSPEQLHWHGQHVGVDVDGAAEEGTPDIPAHGMRRISFVPGPAGLRFYHTHVVPRADLSRGQYSGLVGPVYIEPAHDAGAYDQEIFLTLKEFEPAFSRGGDMASDFLAGEQDRDLKERGESAMAASLGRGESPGNEVGYGAFAINGRMLGHGDPIRVQAGQRLLLHVLNGSATETRSLALPGHTFNVVALDGNPVPTRAAVPVLWLGAGERISAIVSMTNPGVWVLGDLSDDDRGHGMGVVVEYAGRGGDPQWAAPPPFTWDYRLFGTPQRADVQPPDRTIDMLIEKRNAADNGFNVWTINGAPFAMDTNKPVLDIERGKSYRLRFRNASDDLHPMHLHRHTFEITRFAGTPTAGVRKDVAMLGGYQSMEIDFVADQPGLSLLHCHQQIHMDYGLMLLLNCA</sequence>
<evidence type="ECO:0000256" key="3">
    <source>
        <dbReference type="ARBA" id="ARBA00023008"/>
    </source>
</evidence>
<dbReference type="Proteomes" id="UP000091914">
    <property type="component" value="Unassembled WGS sequence"/>
</dbReference>
<protein>
    <submittedName>
        <fullName evidence="9">Copper oxidase</fullName>
    </submittedName>
</protein>
<accession>A0A1A0VPW7</accession>
<dbReference type="InterPro" id="IPR011707">
    <property type="entry name" value="Cu-oxidase-like_N"/>
</dbReference>
<dbReference type="Pfam" id="PF00394">
    <property type="entry name" value="Cu-oxidase"/>
    <property type="match status" value="1"/>
</dbReference>
<evidence type="ECO:0000313" key="10">
    <source>
        <dbReference type="Proteomes" id="UP000091914"/>
    </source>
</evidence>
<dbReference type="EMBL" id="LZSX01000040">
    <property type="protein sequence ID" value="OBB85236.1"/>
    <property type="molecule type" value="Genomic_DNA"/>
</dbReference>
<dbReference type="InterPro" id="IPR008972">
    <property type="entry name" value="Cupredoxin"/>
</dbReference>
<keyword evidence="2" id="KW-0560">Oxidoreductase</keyword>
<gene>
    <name evidence="9" type="ORF">A5760_08755</name>
</gene>
<dbReference type="GO" id="GO:0005507">
    <property type="term" value="F:copper ion binding"/>
    <property type="evidence" value="ECO:0007669"/>
    <property type="project" value="InterPro"/>
</dbReference>
<evidence type="ECO:0000256" key="5">
    <source>
        <dbReference type="SAM" id="SignalP"/>
    </source>
</evidence>